<organism evidence="1 2">
    <name type="scientific">Megasphaera paucivorans</name>
    <dbReference type="NCBI Taxonomy" id="349095"/>
    <lineage>
        <taxon>Bacteria</taxon>
        <taxon>Bacillati</taxon>
        <taxon>Bacillota</taxon>
        <taxon>Negativicutes</taxon>
        <taxon>Veillonellales</taxon>
        <taxon>Veillonellaceae</taxon>
        <taxon>Megasphaera</taxon>
    </lineage>
</organism>
<proteinExistence type="predicted"/>
<dbReference type="STRING" id="349095.SAMN05660299_00752"/>
<gene>
    <name evidence="1" type="ORF">SAMN05660299_00752</name>
</gene>
<accession>A0A1G9SK66</accession>
<dbReference type="AlphaFoldDB" id="A0A1G9SK66"/>
<dbReference type="OrthoDB" id="9153376at2"/>
<name>A0A1G9SK66_9FIRM</name>
<sequence>MSISVKEIKQVLRDKGVTSLYHADTVAMSLLYLESGGLLPGDAWEVSGVMPPSRRRDAETRPLGMFHDVFFASCDEHDRVQRYNLYGPVLYVYSLEVLDQLAGQEVLITREHPLRWAGERGEELYFRSVQEMQEQFCAGDICQYVAVRNAHEPIGFDCLQEIVLDDPNIENDNFFRAFSKISKLKKQKGIEAPLTVRQCRKCQKKFCRRSYGTLSEKEWEYYFG</sequence>
<dbReference type="Proteomes" id="UP000199309">
    <property type="component" value="Unassembled WGS sequence"/>
</dbReference>
<dbReference type="EMBL" id="FNHQ01000005">
    <property type="protein sequence ID" value="SDM35801.1"/>
    <property type="molecule type" value="Genomic_DNA"/>
</dbReference>
<reference evidence="1 2" key="1">
    <citation type="submission" date="2016-10" db="EMBL/GenBank/DDBJ databases">
        <authorList>
            <person name="de Groot N.N."/>
        </authorList>
    </citation>
    <scope>NUCLEOTIDE SEQUENCE [LARGE SCALE GENOMIC DNA]</scope>
    <source>
        <strain evidence="1 2">DSM 16981</strain>
    </source>
</reference>
<evidence type="ECO:0000313" key="1">
    <source>
        <dbReference type="EMBL" id="SDM35801.1"/>
    </source>
</evidence>
<protein>
    <submittedName>
        <fullName evidence="1">Uncharacterized protein</fullName>
    </submittedName>
</protein>
<keyword evidence="2" id="KW-1185">Reference proteome</keyword>
<dbReference type="RefSeq" id="WP_091648265.1">
    <property type="nucleotide sequence ID" value="NZ_FNHQ01000005.1"/>
</dbReference>
<evidence type="ECO:0000313" key="2">
    <source>
        <dbReference type="Proteomes" id="UP000199309"/>
    </source>
</evidence>